<dbReference type="EMBL" id="CAADEW010000091">
    <property type="protein sequence ID" value="VFJ59423.1"/>
    <property type="molecule type" value="Genomic_DNA"/>
</dbReference>
<gene>
    <name evidence="1" type="ORF">BECKFW1821A_GA0114235_10915</name>
</gene>
<name>A0A450SYU6_9GAMM</name>
<reference evidence="1" key="1">
    <citation type="submission" date="2019-02" db="EMBL/GenBank/DDBJ databases">
        <authorList>
            <person name="Gruber-Vodicka R. H."/>
            <person name="Seah K. B. B."/>
        </authorList>
    </citation>
    <scope>NUCLEOTIDE SEQUENCE</scope>
    <source>
        <strain evidence="1">BECK_BZ15</strain>
    </source>
</reference>
<dbReference type="Gene3D" id="2.30.30.380">
    <property type="entry name" value="Zn-finger domain of Sec23/24"/>
    <property type="match status" value="1"/>
</dbReference>
<accession>A0A450SYU6</accession>
<sequence>MRYKCTECGTINDVPKGKDPKKYVCHSCKAPLPMVPEPEPDGSLSAAVGFIGGGAFGASIGGPVGAIIGAIFGGLIGKEAKGVG</sequence>
<protein>
    <submittedName>
        <fullName evidence="1">Uncharacterized protein</fullName>
    </submittedName>
</protein>
<evidence type="ECO:0000313" key="1">
    <source>
        <dbReference type="EMBL" id="VFJ59423.1"/>
    </source>
</evidence>
<dbReference type="AlphaFoldDB" id="A0A450SYU6"/>
<organism evidence="1">
    <name type="scientific">Candidatus Kentrum sp. FW</name>
    <dbReference type="NCBI Taxonomy" id="2126338"/>
    <lineage>
        <taxon>Bacteria</taxon>
        <taxon>Pseudomonadati</taxon>
        <taxon>Pseudomonadota</taxon>
        <taxon>Gammaproteobacteria</taxon>
        <taxon>Candidatus Kentrum</taxon>
    </lineage>
</organism>
<proteinExistence type="predicted"/>